<organism evidence="2 3">
    <name type="scientific">Stenotrophomonas maltophilia</name>
    <name type="common">Pseudomonas maltophilia</name>
    <name type="synonym">Xanthomonas maltophilia</name>
    <dbReference type="NCBI Taxonomy" id="40324"/>
    <lineage>
        <taxon>Bacteria</taxon>
        <taxon>Pseudomonadati</taxon>
        <taxon>Pseudomonadota</taxon>
        <taxon>Gammaproteobacteria</taxon>
        <taxon>Lysobacterales</taxon>
        <taxon>Lysobacteraceae</taxon>
        <taxon>Stenotrophomonas</taxon>
        <taxon>Stenotrophomonas maltophilia group</taxon>
    </lineage>
</organism>
<proteinExistence type="predicted"/>
<evidence type="ECO:0000313" key="3">
    <source>
        <dbReference type="Proteomes" id="UP000198157"/>
    </source>
</evidence>
<feature type="transmembrane region" description="Helical" evidence="1">
    <location>
        <begin position="28"/>
        <end position="48"/>
    </location>
</feature>
<dbReference type="InterPro" id="IPR010721">
    <property type="entry name" value="UstE-like"/>
</dbReference>
<keyword evidence="1" id="KW-1133">Transmembrane helix</keyword>
<feature type="transmembrane region" description="Helical" evidence="1">
    <location>
        <begin position="102"/>
        <end position="125"/>
    </location>
</feature>
<dbReference type="Pfam" id="PF06966">
    <property type="entry name" value="DUF1295"/>
    <property type="match status" value="1"/>
</dbReference>
<dbReference type="PANTHER" id="PTHR32251:SF17">
    <property type="entry name" value="STEROID 5-ALPHA REDUCTASE C-TERMINAL DOMAIN-CONTAINING PROTEIN"/>
    <property type="match status" value="1"/>
</dbReference>
<dbReference type="Gene3D" id="1.20.120.1630">
    <property type="match status" value="1"/>
</dbReference>
<accession>A0A246HSI7</accession>
<protein>
    <submittedName>
        <fullName evidence="2">Uncharacterized protein</fullName>
    </submittedName>
</protein>
<keyword evidence="1" id="KW-0472">Membrane</keyword>
<feature type="transmembrane region" description="Helical" evidence="1">
    <location>
        <begin position="6"/>
        <end position="21"/>
    </location>
</feature>
<name>A0A246HSI7_STEMA</name>
<gene>
    <name evidence="2" type="ORF">CEE60_02955</name>
</gene>
<dbReference type="PANTHER" id="PTHR32251">
    <property type="entry name" value="3-OXO-5-ALPHA-STEROID 4-DEHYDROGENASE"/>
    <property type="match status" value="1"/>
</dbReference>
<dbReference type="OrthoDB" id="9779233at2"/>
<feature type="transmembrane region" description="Helical" evidence="1">
    <location>
        <begin position="184"/>
        <end position="205"/>
    </location>
</feature>
<comment type="caution">
    <text evidence="2">The sequence shown here is derived from an EMBL/GenBank/DDBJ whole genome shotgun (WGS) entry which is preliminary data.</text>
</comment>
<reference evidence="2 3" key="1">
    <citation type="submission" date="2017-06" db="EMBL/GenBank/DDBJ databases">
        <authorList>
            <person name="Kim H.J."/>
            <person name="Triplett B.A."/>
        </authorList>
    </citation>
    <scope>NUCLEOTIDE SEQUENCE [LARGE SCALE GENOMIC DNA]</scope>
    <source>
        <strain evidence="2 3">13146</strain>
    </source>
</reference>
<evidence type="ECO:0000313" key="2">
    <source>
        <dbReference type="EMBL" id="OWQ56450.1"/>
    </source>
</evidence>
<feature type="transmembrane region" description="Helical" evidence="1">
    <location>
        <begin position="54"/>
        <end position="73"/>
    </location>
</feature>
<dbReference type="EMBL" id="NIVS01000007">
    <property type="protein sequence ID" value="OWQ56450.1"/>
    <property type="molecule type" value="Genomic_DNA"/>
</dbReference>
<evidence type="ECO:0000256" key="1">
    <source>
        <dbReference type="SAM" id="Phobius"/>
    </source>
</evidence>
<dbReference type="AlphaFoldDB" id="A0A246HSI7"/>
<dbReference type="GO" id="GO:0016020">
    <property type="term" value="C:membrane"/>
    <property type="evidence" value="ECO:0007669"/>
    <property type="project" value="TreeGrafter"/>
</dbReference>
<dbReference type="Proteomes" id="UP000198157">
    <property type="component" value="Unassembled WGS sequence"/>
</dbReference>
<dbReference type="PROSITE" id="PS50244">
    <property type="entry name" value="S5A_REDUCTASE"/>
    <property type="match status" value="1"/>
</dbReference>
<sequence>MKMLWVVWLYAAVIMTWGWWWQRRHQNIGVVDVLWAKGVGASALLLALLGDGAAMPRIALAVLGGLWGSRLALHLWHRVRSEPEDGRYQHLRKHWNGHQGKIFGFFQFQALLIVLFALPFVAVSVNPQPQGWGWLLAAVAMWLLSVGGESIADRQLARFRANPANNGKTCRDGLWRYSRHPNYFFEWLHWFTYVLLAVQSPLWWLAWSGPLVMYVFLRWVSGIPFTEAQALRSRGEDYREYQRTTPMLFPWFPSRSSHARKESSP</sequence>
<keyword evidence="1" id="KW-0812">Transmembrane</keyword>
<feature type="transmembrane region" description="Helical" evidence="1">
    <location>
        <begin position="131"/>
        <end position="152"/>
    </location>
</feature>